<dbReference type="AlphaFoldDB" id="A0A7J0CE15"/>
<comment type="caution">
    <text evidence="1">The sequence shown here is derived from an EMBL/GenBank/DDBJ whole genome shotgun (WGS) entry which is preliminary data.</text>
</comment>
<accession>A0A7J0CE15</accession>
<keyword evidence="3" id="KW-1185">Reference proteome</keyword>
<dbReference type="Proteomes" id="UP000530403">
    <property type="component" value="Unassembled WGS sequence"/>
</dbReference>
<sequence>MNLGLVTESFSQDKRDWLQGAHGTDIVPSVTLDVTKFTAGTHYPDGYIKSGIPLGRITTGQKVGPYDDAATDGRQTCIGFLYTGVEVVTKRGAVLSSAVGSMLVHCAVKESKLPVTLDAAGKTDLGARVIFV</sequence>
<proteinExistence type="predicted"/>
<dbReference type="EMBL" id="BLWC01000001">
    <property type="protein sequence ID" value="GFN00706.1"/>
    <property type="molecule type" value="Genomic_DNA"/>
</dbReference>
<gene>
    <name evidence="2" type="ORF">HEB29_005205</name>
    <name evidence="1" type="ORF">Sfulv_55160</name>
</gene>
<reference evidence="1 3" key="1">
    <citation type="submission" date="2020-05" db="EMBL/GenBank/DDBJ databases">
        <title>Whole genome shotgun sequence of Streptomyces fulvorobeus NBRC 15897.</title>
        <authorList>
            <person name="Komaki H."/>
            <person name="Tamura T."/>
        </authorList>
    </citation>
    <scope>NUCLEOTIDE SEQUENCE [LARGE SCALE GENOMIC DNA]</scope>
    <source>
        <strain evidence="1 3">NBRC 15897</strain>
    </source>
</reference>
<dbReference type="EMBL" id="JACCCF010000001">
    <property type="protein sequence ID" value="NYE44194.1"/>
    <property type="molecule type" value="Genomic_DNA"/>
</dbReference>
<name>A0A7J0CE15_9ACTN</name>
<protein>
    <recommendedName>
        <fullName evidence="5">K structural protein</fullName>
    </recommendedName>
</protein>
<organism evidence="1 3">
    <name type="scientific">Streptomyces fulvorobeus</name>
    <dbReference type="NCBI Taxonomy" id="284028"/>
    <lineage>
        <taxon>Bacteria</taxon>
        <taxon>Bacillati</taxon>
        <taxon>Actinomycetota</taxon>
        <taxon>Actinomycetes</taxon>
        <taxon>Kitasatosporales</taxon>
        <taxon>Streptomycetaceae</taxon>
        <taxon>Streptomyces</taxon>
    </lineage>
</organism>
<evidence type="ECO:0000313" key="1">
    <source>
        <dbReference type="EMBL" id="GFN00706.1"/>
    </source>
</evidence>
<dbReference type="RefSeq" id="WP_173316937.1">
    <property type="nucleotide sequence ID" value="NZ_BAAAUE010000022.1"/>
</dbReference>
<dbReference type="Proteomes" id="UP000498980">
    <property type="component" value="Unassembled WGS sequence"/>
</dbReference>
<evidence type="ECO:0000313" key="2">
    <source>
        <dbReference type="EMBL" id="NYE44194.1"/>
    </source>
</evidence>
<evidence type="ECO:0000313" key="3">
    <source>
        <dbReference type="Proteomes" id="UP000498980"/>
    </source>
</evidence>
<reference evidence="2 4" key="2">
    <citation type="submission" date="2020-07" db="EMBL/GenBank/DDBJ databases">
        <title>Sequencing the genomes of 1000 actinobacteria strains.</title>
        <authorList>
            <person name="Klenk H.-P."/>
        </authorList>
    </citation>
    <scope>NUCLEOTIDE SEQUENCE [LARGE SCALE GENOMIC DNA]</scope>
    <source>
        <strain evidence="2 4">DSM 41455</strain>
    </source>
</reference>
<evidence type="ECO:0008006" key="5">
    <source>
        <dbReference type="Google" id="ProtNLM"/>
    </source>
</evidence>
<evidence type="ECO:0000313" key="4">
    <source>
        <dbReference type="Proteomes" id="UP000530403"/>
    </source>
</evidence>